<dbReference type="GO" id="GO:1990112">
    <property type="term" value="C:RQC complex"/>
    <property type="evidence" value="ECO:0007669"/>
    <property type="project" value="TreeGrafter"/>
</dbReference>
<dbReference type="InterPro" id="IPR010979">
    <property type="entry name" value="Ribosomal_uS13-like_H2TH"/>
</dbReference>
<dbReference type="InterPro" id="IPR043681">
    <property type="entry name" value="RqcH_archaeal"/>
</dbReference>
<comment type="subunit">
    <text evidence="2">Associates with stalled 50S ribosomal subunits.</text>
</comment>
<organism evidence="4 5">
    <name type="scientific">Methanobrevibacter millerae</name>
    <dbReference type="NCBI Taxonomy" id="230361"/>
    <lineage>
        <taxon>Archaea</taxon>
        <taxon>Methanobacteriati</taxon>
        <taxon>Methanobacteriota</taxon>
        <taxon>Methanomada group</taxon>
        <taxon>Methanobacteria</taxon>
        <taxon>Methanobacteriales</taxon>
        <taxon>Methanobacteriaceae</taxon>
        <taxon>Methanobrevibacter</taxon>
    </lineage>
</organism>
<dbReference type="PANTHER" id="PTHR15239">
    <property type="entry name" value="NUCLEAR EXPORT MEDIATOR FACTOR NEMF"/>
    <property type="match status" value="1"/>
</dbReference>
<dbReference type="GO" id="GO:0005737">
    <property type="term" value="C:cytoplasm"/>
    <property type="evidence" value="ECO:0007669"/>
    <property type="project" value="UniProtKB-ARBA"/>
</dbReference>
<dbReference type="GO" id="GO:0072344">
    <property type="term" value="P:rescue of stalled ribosome"/>
    <property type="evidence" value="ECO:0007669"/>
    <property type="project" value="UniProtKB-UniRule"/>
</dbReference>
<keyword evidence="2" id="KW-0820">tRNA-binding</keyword>
<keyword evidence="5" id="KW-1185">Reference proteome</keyword>
<dbReference type="EMBL" id="CP011266">
    <property type="protein sequence ID" value="ALT69466.1"/>
    <property type="molecule type" value="Genomic_DNA"/>
</dbReference>
<dbReference type="Pfam" id="PF05833">
    <property type="entry name" value="NFACT_N"/>
    <property type="match status" value="1"/>
</dbReference>
<dbReference type="Proteomes" id="UP000067738">
    <property type="component" value="Chromosome"/>
</dbReference>
<dbReference type="RefSeq" id="WP_058739697.1">
    <property type="nucleotide sequence ID" value="NZ_CP011266.1"/>
</dbReference>
<dbReference type="PANTHER" id="PTHR15239:SF6">
    <property type="entry name" value="RIBOSOME QUALITY CONTROL COMPLEX SUBUNIT NEMF"/>
    <property type="match status" value="1"/>
</dbReference>
<comment type="function">
    <text evidence="2">Probably part of the ribosome quality control system (RQC). May mediate the addition of alanine residues (Ala tailing) to incompletely synthesized nascent chains from stalled ribosomes, leading to their degradation.</text>
</comment>
<evidence type="ECO:0000256" key="1">
    <source>
        <dbReference type="ARBA" id="ARBA00023054"/>
    </source>
</evidence>
<dbReference type="InterPro" id="IPR051608">
    <property type="entry name" value="RQC_Subunit_NEMF"/>
</dbReference>
<dbReference type="FunFam" id="2.30.310.10:FF:000003">
    <property type="entry name" value="Zinc knuckle domain containing protein"/>
    <property type="match status" value="1"/>
</dbReference>
<comment type="similarity">
    <text evidence="2">Belongs to the NEMF family.</text>
</comment>
<accession>A0A0U3DU13</accession>
<dbReference type="KEGG" id="mmil:sm9_1699"/>
<name>A0A0U3DU13_9EURY</name>
<reference evidence="4 5" key="1">
    <citation type="submission" date="2015-04" db="EMBL/GenBank/DDBJ databases">
        <title>The complete genome sequence of the rumen methanogen Methanobrevibacter millerae SM9.</title>
        <authorList>
            <person name="Leahy S.C."/>
            <person name="Kelly W.J."/>
            <person name="Pacheco D.M."/>
            <person name="Li D."/>
            <person name="Altermann E."/>
            <person name="Attwood G.T."/>
        </authorList>
    </citation>
    <scope>NUCLEOTIDE SEQUENCE [LARGE SCALE GENOMIC DNA]</scope>
    <source>
        <strain evidence="4 5">SM9</strain>
    </source>
</reference>
<gene>
    <name evidence="2" type="primary">rqcH</name>
    <name evidence="4" type="ORF">sm9_1699</name>
</gene>
<protein>
    <recommendedName>
        <fullName evidence="2">Archaeal Rqc2 homolog aRqcH</fullName>
        <shortName evidence="2">aRqcH</shortName>
    </recommendedName>
</protein>
<dbReference type="GO" id="GO:0019843">
    <property type="term" value="F:rRNA binding"/>
    <property type="evidence" value="ECO:0007669"/>
    <property type="project" value="UniProtKB-UniRule"/>
</dbReference>
<dbReference type="PATRIC" id="fig|230361.4.peg.1758"/>
<dbReference type="HAMAP" id="MF_00844_A">
    <property type="entry name" value="RqcH_A"/>
    <property type="match status" value="1"/>
</dbReference>
<keyword evidence="2" id="KW-0648">Protein biosynthesis</keyword>
<evidence type="ECO:0000259" key="3">
    <source>
        <dbReference type="Pfam" id="PF05670"/>
    </source>
</evidence>
<dbReference type="OrthoDB" id="10943at2157"/>
<dbReference type="GeneID" id="26736641"/>
<dbReference type="GO" id="GO:0043023">
    <property type="term" value="F:ribosomal large subunit binding"/>
    <property type="evidence" value="ECO:0007669"/>
    <property type="project" value="UniProtKB-UniRule"/>
</dbReference>
<proteinExistence type="inferred from homology"/>
<feature type="domain" description="NFACT RNA-binding" evidence="3">
    <location>
        <begin position="463"/>
        <end position="573"/>
    </location>
</feature>
<dbReference type="GO" id="GO:0000049">
    <property type="term" value="F:tRNA binding"/>
    <property type="evidence" value="ECO:0007669"/>
    <property type="project" value="UniProtKB-UniRule"/>
</dbReference>
<dbReference type="Pfam" id="PF05670">
    <property type="entry name" value="NFACT-R_1"/>
    <property type="match status" value="1"/>
</dbReference>
<dbReference type="Gene3D" id="2.30.310.10">
    <property type="entry name" value="ibrinogen binding protein from staphylococcus aureus domain"/>
    <property type="match status" value="1"/>
</dbReference>
<keyword evidence="1" id="KW-0175">Coiled coil</keyword>
<sequence>MKAMSNVDIFTISDELNNLLTGARVDKSFQPTKDIVVMRFHVAGTGRVDLVMQCGSRIHTSKYPLENPTNPPTFPMLLRKRVKGAHVVSVSQHNFDRVVEIKVKKDKYYTIVVELFDKGNIILLDEDNNIILPLKRKHWSTRDISSKKEYVFPEDRGINPINVSEEEFKEIFIEKDSDVVRTLAVNGFGSLYAEEIIERANENTEIDKNTLNKDLTQEQFSALYNSLKELFDILKNEEYKPQIVKDGRKEDVLPLDLVKYDGFEKKYYENFNEACDEFYSKKVNTDIKNVKEKIWNKKVNKFEKRLRLQEETLDNFNKTIETSQHKGELIYSNYTTLENLINVVNSAISKDYSFKEIGKILKKAKEDGMSEAEIFESIDKMGVLTLKIEDTSIIIDPKLSIPENAENYYEKSKKAKKKTKGALIAIENTKKQLEKIKAKKEVAMENISIPKKREKKNLKWYEKLRWFITSDNTLVIGGRDAGTNEAVVKKYLDNNDIYLHADIHGASSTAIKLEGKSLNDTILKESGEFAASFSSAWSKGFTTQDVFWVHPDQVSKTPEAGEFLAKGSFVIRGNRNYIRSARVKIAIGIVDYEGKRIMAGPVESLEAHCDNYVVLKPGYTKKEAIAKKILHKINEEDLLTLDDIIRVLPSGKCDIDEEYHQRKKYEKN</sequence>
<dbReference type="AlphaFoldDB" id="A0A0U3DU13"/>
<evidence type="ECO:0000256" key="2">
    <source>
        <dbReference type="HAMAP-Rule" id="MF_00844"/>
    </source>
</evidence>
<dbReference type="SUPFAM" id="SSF46946">
    <property type="entry name" value="S13-like H2TH domain"/>
    <property type="match status" value="1"/>
</dbReference>
<dbReference type="InterPro" id="IPR008532">
    <property type="entry name" value="NFACT_RNA-bd"/>
</dbReference>
<evidence type="ECO:0000313" key="5">
    <source>
        <dbReference type="Proteomes" id="UP000067738"/>
    </source>
</evidence>
<keyword evidence="2" id="KW-0699">rRNA-binding</keyword>
<keyword evidence="2" id="KW-0694">RNA-binding</keyword>
<evidence type="ECO:0000313" key="4">
    <source>
        <dbReference type="EMBL" id="ALT69466.1"/>
    </source>
</evidence>
<dbReference type="NCBIfam" id="NF041120">
    <property type="entry name" value="RqcH_arch"/>
    <property type="match status" value="1"/>
</dbReference>